<name>A0A369WWC2_9GAMM</name>
<evidence type="ECO:0000313" key="2">
    <source>
        <dbReference type="Proteomes" id="UP000253769"/>
    </source>
</evidence>
<reference evidence="1 2" key="1">
    <citation type="submission" date="2018-07" db="EMBL/GenBank/DDBJ databases">
        <title>Motiliproteus coralliicola sp. nov., a bacterium isolated from Coral.</title>
        <authorList>
            <person name="Wang G."/>
        </authorList>
    </citation>
    <scope>NUCLEOTIDE SEQUENCE [LARGE SCALE GENOMIC DNA]</scope>
    <source>
        <strain evidence="1 2">C34</strain>
    </source>
</reference>
<keyword evidence="2" id="KW-1185">Reference proteome</keyword>
<sequence>MMASSRAYWAATLLLVLIFGAGFAVGRSNAPLHGMEVTFNNASGQRIDAIQLDFGSADSQSSLQVYRIEPGQQRLLVLNHRPAMGFNVKVTYQDGQMQEFCALKGRKQQRATLTLRL</sequence>
<dbReference type="RefSeq" id="WP_114694437.1">
    <property type="nucleotide sequence ID" value="NZ_QQOH01000001.1"/>
</dbReference>
<protein>
    <submittedName>
        <fullName evidence="1">Uncharacterized protein</fullName>
    </submittedName>
</protein>
<gene>
    <name evidence="1" type="ORF">DV711_04475</name>
</gene>
<dbReference type="Proteomes" id="UP000253769">
    <property type="component" value="Unassembled WGS sequence"/>
</dbReference>
<evidence type="ECO:0000313" key="1">
    <source>
        <dbReference type="EMBL" id="RDE24846.1"/>
    </source>
</evidence>
<accession>A0A369WWC2</accession>
<dbReference type="OrthoDB" id="5624633at2"/>
<comment type="caution">
    <text evidence="1">The sequence shown here is derived from an EMBL/GenBank/DDBJ whole genome shotgun (WGS) entry which is preliminary data.</text>
</comment>
<proteinExistence type="predicted"/>
<organism evidence="1 2">
    <name type="scientific">Motiliproteus coralliicola</name>
    <dbReference type="NCBI Taxonomy" id="2283196"/>
    <lineage>
        <taxon>Bacteria</taxon>
        <taxon>Pseudomonadati</taxon>
        <taxon>Pseudomonadota</taxon>
        <taxon>Gammaproteobacteria</taxon>
        <taxon>Oceanospirillales</taxon>
        <taxon>Oceanospirillaceae</taxon>
        <taxon>Motiliproteus</taxon>
    </lineage>
</organism>
<dbReference type="AlphaFoldDB" id="A0A369WWC2"/>
<dbReference type="EMBL" id="QQOH01000001">
    <property type="protein sequence ID" value="RDE24846.1"/>
    <property type="molecule type" value="Genomic_DNA"/>
</dbReference>